<proteinExistence type="predicted"/>
<keyword evidence="2" id="KW-1185">Reference proteome</keyword>
<reference evidence="2" key="1">
    <citation type="journal article" date="2024" name="Proc. Natl. Acad. Sci. U.S.A.">
        <title>Extraordinary preservation of gene collinearity over three hundred million years revealed in homosporous lycophytes.</title>
        <authorList>
            <person name="Li C."/>
            <person name="Wickell D."/>
            <person name="Kuo L.Y."/>
            <person name="Chen X."/>
            <person name="Nie B."/>
            <person name="Liao X."/>
            <person name="Peng D."/>
            <person name="Ji J."/>
            <person name="Jenkins J."/>
            <person name="Williams M."/>
            <person name="Shu S."/>
            <person name="Plott C."/>
            <person name="Barry K."/>
            <person name="Rajasekar S."/>
            <person name="Grimwood J."/>
            <person name="Han X."/>
            <person name="Sun S."/>
            <person name="Hou Z."/>
            <person name="He W."/>
            <person name="Dai G."/>
            <person name="Sun C."/>
            <person name="Schmutz J."/>
            <person name="Leebens-Mack J.H."/>
            <person name="Li F.W."/>
            <person name="Wang L."/>
        </authorList>
    </citation>
    <scope>NUCLEOTIDE SEQUENCE [LARGE SCALE GENOMIC DNA]</scope>
    <source>
        <strain evidence="2">cv. PW_Plant_1</strain>
    </source>
</reference>
<accession>A0ACC2A969</accession>
<dbReference type="Proteomes" id="UP001162992">
    <property type="component" value="Chromosome 23"/>
</dbReference>
<gene>
    <name evidence="1" type="ORF">O6H91_23G022600</name>
</gene>
<dbReference type="EMBL" id="CM055114">
    <property type="protein sequence ID" value="KAJ7514016.1"/>
    <property type="molecule type" value="Genomic_DNA"/>
</dbReference>
<evidence type="ECO:0000313" key="1">
    <source>
        <dbReference type="EMBL" id="KAJ7514016.1"/>
    </source>
</evidence>
<protein>
    <submittedName>
        <fullName evidence="1">Uncharacterized protein</fullName>
    </submittedName>
</protein>
<organism evidence="1 2">
    <name type="scientific">Diphasiastrum complanatum</name>
    <name type="common">Issler's clubmoss</name>
    <name type="synonym">Lycopodium complanatum</name>
    <dbReference type="NCBI Taxonomy" id="34168"/>
    <lineage>
        <taxon>Eukaryota</taxon>
        <taxon>Viridiplantae</taxon>
        <taxon>Streptophyta</taxon>
        <taxon>Embryophyta</taxon>
        <taxon>Tracheophyta</taxon>
        <taxon>Lycopodiopsida</taxon>
        <taxon>Lycopodiales</taxon>
        <taxon>Lycopodiaceae</taxon>
        <taxon>Lycopodioideae</taxon>
        <taxon>Diphasiastrum</taxon>
    </lineage>
</organism>
<name>A0ACC2A969_DIPCM</name>
<comment type="caution">
    <text evidence="1">The sequence shown here is derived from an EMBL/GenBank/DDBJ whole genome shotgun (WGS) entry which is preliminary data.</text>
</comment>
<sequence>MKKQRNQRRSVDLCPDRRLLTWPSQPARAQASMWMLSMMRKEVDLFCRAYSQWEGTLEQCPICDRTFRPEAFQRHNKSCTVEHPAKKAGTGLTAASLSNKIQPGLISGTQHSAKGKAELKPGDQVLGNKVQVCQNAPSIRKILTSFKFCDTCKKVAFNSFFKDFILEAIIVIILKPKY</sequence>
<evidence type="ECO:0000313" key="2">
    <source>
        <dbReference type="Proteomes" id="UP001162992"/>
    </source>
</evidence>